<dbReference type="CDD" id="cd13836">
    <property type="entry name" value="IHF_B"/>
    <property type="match status" value="1"/>
</dbReference>
<dbReference type="GO" id="GO:0003677">
    <property type="term" value="F:DNA binding"/>
    <property type="evidence" value="ECO:0007669"/>
    <property type="project" value="InterPro"/>
</dbReference>
<dbReference type="EMBL" id="UINC01001025">
    <property type="protein sequence ID" value="SUZ67897.1"/>
    <property type="molecule type" value="Genomic_DNA"/>
</dbReference>
<reference evidence="1" key="1">
    <citation type="submission" date="2018-05" db="EMBL/GenBank/DDBJ databases">
        <authorList>
            <person name="Lanie J.A."/>
            <person name="Ng W.-L."/>
            <person name="Kazmierczak K.M."/>
            <person name="Andrzejewski T.M."/>
            <person name="Davidsen T.M."/>
            <person name="Wayne K.J."/>
            <person name="Tettelin H."/>
            <person name="Glass J.I."/>
            <person name="Rusch D."/>
            <person name="Podicherti R."/>
            <person name="Tsui H.-C.T."/>
            <person name="Winkler M.E."/>
        </authorList>
    </citation>
    <scope>NUCLEOTIDE SEQUENCE</scope>
</reference>
<dbReference type="Pfam" id="PF00216">
    <property type="entry name" value="Bac_DNA_binding"/>
    <property type="match status" value="1"/>
</dbReference>
<name>A0A381PP64_9ZZZZ</name>
<proteinExistence type="predicted"/>
<dbReference type="SUPFAM" id="SSF47729">
    <property type="entry name" value="IHF-like DNA-binding proteins"/>
    <property type="match status" value="1"/>
</dbReference>
<organism evidence="1">
    <name type="scientific">marine metagenome</name>
    <dbReference type="NCBI Taxonomy" id="408172"/>
    <lineage>
        <taxon>unclassified sequences</taxon>
        <taxon>metagenomes</taxon>
        <taxon>ecological metagenomes</taxon>
    </lineage>
</organism>
<dbReference type="Gene3D" id="4.10.520.10">
    <property type="entry name" value="IHF-like DNA-binding proteins"/>
    <property type="match status" value="1"/>
</dbReference>
<dbReference type="SMART" id="SM00411">
    <property type="entry name" value="BHL"/>
    <property type="match status" value="1"/>
</dbReference>
<evidence type="ECO:0000313" key="1">
    <source>
        <dbReference type="EMBL" id="SUZ67897.1"/>
    </source>
</evidence>
<dbReference type="PRINTS" id="PR01727">
    <property type="entry name" value="DNABINDINGHU"/>
</dbReference>
<protein>
    <recommendedName>
        <fullName evidence="2">Integration host factor subunit beta</fullName>
    </recommendedName>
</protein>
<dbReference type="GO" id="GO:0005829">
    <property type="term" value="C:cytosol"/>
    <property type="evidence" value="ECO:0007669"/>
    <property type="project" value="TreeGrafter"/>
</dbReference>
<dbReference type="PANTHER" id="PTHR33175:SF2">
    <property type="entry name" value="INTEGRATION HOST FACTOR SUBUNIT ALPHA"/>
    <property type="match status" value="1"/>
</dbReference>
<dbReference type="InterPro" id="IPR010992">
    <property type="entry name" value="IHF-like_DNA-bd_dom_sf"/>
</dbReference>
<sequence length="94" mass="10415">MTKQDIVDTVAEATGLTKVETEAVMNGVMATIIDSLGRNERVELRGFGTFGVKHRMPKKARNPGTGEAIYLPERHVPTFKPAKHMRLHVNDSLT</sequence>
<dbReference type="GO" id="GO:0030527">
    <property type="term" value="F:structural constituent of chromatin"/>
    <property type="evidence" value="ECO:0007669"/>
    <property type="project" value="InterPro"/>
</dbReference>
<dbReference type="InterPro" id="IPR000119">
    <property type="entry name" value="Hist_DNA-bd"/>
</dbReference>
<gene>
    <name evidence="1" type="ORF">METZ01_LOCUS20751</name>
</gene>
<accession>A0A381PP64</accession>
<dbReference type="PANTHER" id="PTHR33175">
    <property type="entry name" value="DNA-BINDING PROTEIN HU"/>
    <property type="match status" value="1"/>
</dbReference>
<evidence type="ECO:0008006" key="2">
    <source>
        <dbReference type="Google" id="ProtNLM"/>
    </source>
</evidence>
<dbReference type="AlphaFoldDB" id="A0A381PP64"/>